<proteinExistence type="predicted"/>
<comment type="caution">
    <text evidence="1">The sequence shown here is derived from an EMBL/GenBank/DDBJ whole genome shotgun (WGS) entry which is preliminary data.</text>
</comment>
<dbReference type="Proteomes" id="UP001552527">
    <property type="component" value="Unassembled WGS sequence"/>
</dbReference>
<gene>
    <name evidence="1" type="ORF">AB0K95_32150</name>
</gene>
<evidence type="ECO:0000313" key="1">
    <source>
        <dbReference type="EMBL" id="MEV5249874.1"/>
    </source>
</evidence>
<dbReference type="InterPro" id="IPR027417">
    <property type="entry name" value="P-loop_NTPase"/>
</dbReference>
<evidence type="ECO:0000313" key="2">
    <source>
        <dbReference type="Proteomes" id="UP001552527"/>
    </source>
</evidence>
<keyword evidence="2" id="KW-1185">Reference proteome</keyword>
<dbReference type="SUPFAM" id="SSF52540">
    <property type="entry name" value="P-loop containing nucleoside triphosphate hydrolases"/>
    <property type="match status" value="1"/>
</dbReference>
<dbReference type="Gene3D" id="3.40.50.300">
    <property type="entry name" value="P-loop containing nucleotide triphosphate hydrolases"/>
    <property type="match status" value="1"/>
</dbReference>
<protein>
    <submittedName>
        <fullName evidence="1">AAA family ATPase</fullName>
    </submittedName>
</protein>
<dbReference type="EMBL" id="JBFATE010000023">
    <property type="protein sequence ID" value="MEV5249874.1"/>
    <property type="molecule type" value="Genomic_DNA"/>
</dbReference>
<reference evidence="1 2" key="1">
    <citation type="submission" date="2024-06" db="EMBL/GenBank/DDBJ databases">
        <title>The Natural Products Discovery Center: Release of the First 8490 Sequenced Strains for Exploring Actinobacteria Biosynthetic Diversity.</title>
        <authorList>
            <person name="Kalkreuter E."/>
            <person name="Kautsar S.A."/>
            <person name="Yang D."/>
            <person name="Bader C.D."/>
            <person name="Teijaro C.N."/>
            <person name="Fluegel L."/>
            <person name="Davis C.M."/>
            <person name="Simpson J.R."/>
            <person name="Lauterbach L."/>
            <person name="Steele A.D."/>
            <person name="Gui C."/>
            <person name="Meng S."/>
            <person name="Li G."/>
            <person name="Viehrig K."/>
            <person name="Ye F."/>
            <person name="Su P."/>
            <person name="Kiefer A.F."/>
            <person name="Nichols A."/>
            <person name="Cepeda A.J."/>
            <person name="Yan W."/>
            <person name="Fan B."/>
            <person name="Jiang Y."/>
            <person name="Adhikari A."/>
            <person name="Zheng C.-J."/>
            <person name="Schuster L."/>
            <person name="Cowan T.M."/>
            <person name="Smanski M.J."/>
            <person name="Chevrette M.G."/>
            <person name="De Carvalho L.P.S."/>
            <person name="Shen B."/>
        </authorList>
    </citation>
    <scope>NUCLEOTIDE SEQUENCE [LARGE SCALE GENOMIC DNA]</scope>
    <source>
        <strain evidence="1 2">NPDC052768</strain>
    </source>
</reference>
<name>A0ABV3JP20_9ACTN</name>
<dbReference type="Pfam" id="PF13671">
    <property type="entry name" value="AAA_33"/>
    <property type="match status" value="1"/>
</dbReference>
<accession>A0ABV3JP20</accession>
<dbReference type="RefSeq" id="WP_364027439.1">
    <property type="nucleotide sequence ID" value="NZ_JBFATE010000023.1"/>
</dbReference>
<organism evidence="1 2">
    <name type="scientific">Streptomyces werraensis</name>
    <dbReference type="NCBI Taxonomy" id="68284"/>
    <lineage>
        <taxon>Bacteria</taxon>
        <taxon>Bacillati</taxon>
        <taxon>Actinomycetota</taxon>
        <taxon>Actinomycetes</taxon>
        <taxon>Kitasatosporales</taxon>
        <taxon>Streptomycetaceae</taxon>
        <taxon>Streptomyces</taxon>
    </lineage>
</organism>
<sequence length="221" mass="24158">MELLSLTPGTICVLVGPPGCGKSTFAARYPASWRVCLDLYRLAATDDEADQTATPVAAEIQNLLLDARLARGRTTLVDSCNVHAHVREGLLARARYWQRPIVAVLFDVPLAIAEAQNSNRDRVVPSSVVRDLHEMLPTADQLRREGFHQVHQISRAQPADPGPLQTEREHLAEQARELAAQTTAFAAGLIRSQPVTDHAQRIAALARDLARTAARVEAVRA</sequence>